<sequence>MRKNHLLVIDGMALLFRAFYATSIRKHFMFNSKGVPTNAVQGYLRHILSAVEAASPSHITVCWDMGSKTYRNDIFPDYKSNREAPPLELIPQFDFAKEATHAFAIPNIGVSGYEADDCIGTICSKNRHNAKMTVLTGDRDLLQVIDESVDVWLLQKGIGNYAKYTKETFQEMYQLDPHQLIDVKALMGDASDGYPGVKGIGEKTALTLIRRFGSIETLLENLADVTPSQRAKIETHLELLHISRELAAINCSTPFQFDFEKTYWNDIPRSAFDYVDEHELNVVQRQLQILKKDFDHPFTDRELTKSN</sequence>
<dbReference type="InterPro" id="IPR020045">
    <property type="entry name" value="DNA_polI_H3TH"/>
</dbReference>
<keyword evidence="7" id="KW-0269">Exonuclease</keyword>
<dbReference type="Pfam" id="PF02739">
    <property type="entry name" value="5_3_exonuc_N"/>
    <property type="match status" value="1"/>
</dbReference>
<evidence type="ECO:0000256" key="1">
    <source>
        <dbReference type="ARBA" id="ARBA00022722"/>
    </source>
</evidence>
<dbReference type="SMART" id="SM00475">
    <property type="entry name" value="53EXOc"/>
    <property type="match status" value="1"/>
</dbReference>
<feature type="domain" description="5'-3' exonuclease" evidence="6">
    <location>
        <begin position="4"/>
        <end position="265"/>
    </location>
</feature>
<gene>
    <name evidence="7" type="ORF">JOC94_003442</name>
</gene>
<keyword evidence="1" id="KW-0540">Nuclease</keyword>
<dbReference type="InterPro" id="IPR036279">
    <property type="entry name" value="5-3_exonuclease_C_sf"/>
</dbReference>
<dbReference type="InterPro" id="IPR020046">
    <property type="entry name" value="5-3_exonucl_a-hlix_arch_N"/>
</dbReference>
<evidence type="ECO:0000256" key="4">
    <source>
        <dbReference type="ARBA" id="ARBA00049957"/>
    </source>
</evidence>
<dbReference type="InterPro" id="IPR038969">
    <property type="entry name" value="FEN"/>
</dbReference>
<evidence type="ECO:0000313" key="7">
    <source>
        <dbReference type="EMBL" id="MBM7716422.1"/>
    </source>
</evidence>
<dbReference type="InterPro" id="IPR002421">
    <property type="entry name" value="5-3_exonuclease"/>
</dbReference>
<evidence type="ECO:0000313" key="8">
    <source>
        <dbReference type="Proteomes" id="UP000823485"/>
    </source>
</evidence>
<accession>A0ABS2R9W0</accession>
<reference evidence="7 8" key="1">
    <citation type="submission" date="2021-01" db="EMBL/GenBank/DDBJ databases">
        <title>Genomic Encyclopedia of Type Strains, Phase IV (KMG-IV): sequencing the most valuable type-strain genomes for metagenomic binning, comparative biology and taxonomic classification.</title>
        <authorList>
            <person name="Goeker M."/>
        </authorList>
    </citation>
    <scope>NUCLEOTIDE SEQUENCE [LARGE SCALE GENOMIC DNA]</scope>
    <source>
        <strain evidence="7 8">DSM 105453</strain>
    </source>
</reference>
<proteinExistence type="predicted"/>
<dbReference type="Gene3D" id="1.10.150.20">
    <property type="entry name" value="5' to 3' exonuclease, C-terminal subdomain"/>
    <property type="match status" value="1"/>
</dbReference>
<evidence type="ECO:0000259" key="6">
    <source>
        <dbReference type="SMART" id="SM00475"/>
    </source>
</evidence>
<dbReference type="Gene3D" id="3.40.50.1010">
    <property type="entry name" value="5'-nuclease"/>
    <property type="match status" value="1"/>
</dbReference>
<dbReference type="InterPro" id="IPR029060">
    <property type="entry name" value="PIN-like_dom_sf"/>
</dbReference>
<evidence type="ECO:0000256" key="3">
    <source>
        <dbReference type="ARBA" id="ARBA00023125"/>
    </source>
</evidence>
<keyword evidence="8" id="KW-1185">Reference proteome</keyword>
<organism evidence="7 8">
    <name type="scientific">Siminovitchia thermophila</name>
    <dbReference type="NCBI Taxonomy" id="1245522"/>
    <lineage>
        <taxon>Bacteria</taxon>
        <taxon>Bacillati</taxon>
        <taxon>Bacillota</taxon>
        <taxon>Bacilli</taxon>
        <taxon>Bacillales</taxon>
        <taxon>Bacillaceae</taxon>
        <taxon>Siminovitchia</taxon>
    </lineage>
</organism>
<dbReference type="SUPFAM" id="SSF47807">
    <property type="entry name" value="5' to 3' exonuclease, C-terminal subdomain"/>
    <property type="match status" value="1"/>
</dbReference>
<dbReference type="PANTHER" id="PTHR42646:SF2">
    <property type="entry name" value="5'-3' EXONUCLEASE FAMILY PROTEIN"/>
    <property type="match status" value="1"/>
</dbReference>
<keyword evidence="3" id="KW-0238">DNA-binding</keyword>
<dbReference type="CDD" id="cd09898">
    <property type="entry name" value="H3TH_53EXO"/>
    <property type="match status" value="1"/>
</dbReference>
<dbReference type="Proteomes" id="UP000823485">
    <property type="component" value="Unassembled WGS sequence"/>
</dbReference>
<evidence type="ECO:0000256" key="5">
    <source>
        <dbReference type="ARBA" id="ARBA00050026"/>
    </source>
</evidence>
<dbReference type="SMART" id="SM00279">
    <property type="entry name" value="HhH2"/>
    <property type="match status" value="1"/>
</dbReference>
<dbReference type="EMBL" id="JAFBFH010000026">
    <property type="protein sequence ID" value="MBM7716422.1"/>
    <property type="molecule type" value="Genomic_DNA"/>
</dbReference>
<dbReference type="SUPFAM" id="SSF88723">
    <property type="entry name" value="PIN domain-like"/>
    <property type="match status" value="1"/>
</dbReference>
<dbReference type="InterPro" id="IPR008918">
    <property type="entry name" value="HhH2"/>
</dbReference>
<name>A0ABS2R9W0_9BACI</name>
<comment type="function">
    <text evidence="4">5'-3' exonuclease acting preferentially on double-stranded DNA.</text>
</comment>
<comment type="caution">
    <text evidence="7">The sequence shown here is derived from an EMBL/GenBank/DDBJ whole genome shotgun (WGS) entry which is preliminary data.</text>
</comment>
<keyword evidence="2" id="KW-0378">Hydrolase</keyword>
<protein>
    <recommendedName>
        <fullName evidence="5">5'-3' exonuclease</fullName>
    </recommendedName>
</protein>
<dbReference type="CDD" id="cd09859">
    <property type="entry name" value="PIN_53EXO"/>
    <property type="match status" value="1"/>
</dbReference>
<dbReference type="RefSeq" id="WP_205179878.1">
    <property type="nucleotide sequence ID" value="NZ_JAFBFH010000026.1"/>
</dbReference>
<dbReference type="PANTHER" id="PTHR42646">
    <property type="entry name" value="FLAP ENDONUCLEASE XNI"/>
    <property type="match status" value="1"/>
</dbReference>
<dbReference type="Pfam" id="PF01367">
    <property type="entry name" value="5_3_exonuc"/>
    <property type="match status" value="1"/>
</dbReference>
<evidence type="ECO:0000256" key="2">
    <source>
        <dbReference type="ARBA" id="ARBA00022801"/>
    </source>
</evidence>
<dbReference type="GO" id="GO:0004527">
    <property type="term" value="F:exonuclease activity"/>
    <property type="evidence" value="ECO:0007669"/>
    <property type="project" value="UniProtKB-KW"/>
</dbReference>